<dbReference type="EMBL" id="LMVO01000027">
    <property type="protein sequence ID" value="PAV09015.1"/>
    <property type="molecule type" value="Genomic_DNA"/>
</dbReference>
<evidence type="ECO:0000313" key="1">
    <source>
        <dbReference type="EMBL" id="PAV09015.1"/>
    </source>
</evidence>
<dbReference type="RefSeq" id="WP_095642340.1">
    <property type="nucleotide sequence ID" value="NZ_LMVO01000027.1"/>
</dbReference>
<gene>
    <name evidence="1" type="ORF">ASJ83_08475</name>
</gene>
<name>A0AAX0Q7A2_9EURY</name>
<sequence length="481" mass="53853">MIKILSKLLSVFVCLCMLTVIVPGVCASEAFSYSGEDSLRIASSDKQIEEISQPELSKAIFSIDGATTDVKTGITLDSKDTDELEKQYGVLNIPSTVLTYDAVSFKTVKLNKEGENSIKVYLYGKEYDLILERSNFENIDDGIDSYNGYIKGLDNSVALFTFDESMGKSLVHGFIEFENEQVYVVPVQTRENGLKTDNPLHIIYSSKGVANPTEEQIAEIEKIYSENTNRLGVTLPDAGKFPITSDLPSSYSPSSWATVYVLVATDYEFHELETNWVSSAQSYMNHAAYQYQRPDIGVFLNVAEYDDSKKAILSNDPRKTSDPFELFREKFPASYLDSKNADIAVYMGGNDITTGEFATDQGMAFGYGRYPDDECRYTWSQMVADNVPFYGFVYDGSLNARRYCVIHELGHIFDANHQDSQGTNKAYLWLENTVQKRSVMWSRYLGTTNICEYSSPSYHGDSTHDNAGAIRAVKHNIAALV</sequence>
<dbReference type="InterPro" id="IPR024079">
    <property type="entry name" value="MetalloPept_cat_dom_sf"/>
</dbReference>
<reference evidence="1 2" key="1">
    <citation type="journal article" date="2017" name="BMC Genomics">
        <title>Genomic analysis of methanogenic archaea reveals a shift towards energy conservation.</title>
        <authorList>
            <person name="Gilmore S.P."/>
            <person name="Henske J.K."/>
            <person name="Sexton J.A."/>
            <person name="Solomon K.V."/>
            <person name="Seppala S."/>
            <person name="Yoo J.I."/>
            <person name="Huyett L.M."/>
            <person name="Pressman A."/>
            <person name="Cogan J.Z."/>
            <person name="Kivenson V."/>
            <person name="Peng X."/>
            <person name="Tan Y."/>
            <person name="Valentine D.L."/>
            <person name="O'Malley M.A."/>
        </authorList>
    </citation>
    <scope>NUCLEOTIDE SEQUENCE [LARGE SCALE GENOMIC DNA]</scope>
    <source>
        <strain evidence="1 2">XII</strain>
    </source>
</reference>
<organism evidence="1 2">
    <name type="scientific">Methanocorpusculum parvum</name>
    <dbReference type="NCBI Taxonomy" id="2193"/>
    <lineage>
        <taxon>Archaea</taxon>
        <taxon>Methanobacteriati</taxon>
        <taxon>Methanobacteriota</taxon>
        <taxon>Stenosarchaea group</taxon>
        <taxon>Methanomicrobia</taxon>
        <taxon>Methanomicrobiales</taxon>
        <taxon>Methanocorpusculaceae</taxon>
        <taxon>Methanocorpusculum</taxon>
    </lineage>
</organism>
<dbReference type="GO" id="GO:0008237">
    <property type="term" value="F:metallopeptidase activity"/>
    <property type="evidence" value="ECO:0007669"/>
    <property type="project" value="InterPro"/>
</dbReference>
<accession>A0AAX0Q7A2</accession>
<dbReference type="AlphaFoldDB" id="A0AAX0Q7A2"/>
<proteinExistence type="predicted"/>
<comment type="caution">
    <text evidence="1">The sequence shown here is derived from an EMBL/GenBank/DDBJ whole genome shotgun (WGS) entry which is preliminary data.</text>
</comment>
<evidence type="ECO:0000313" key="2">
    <source>
        <dbReference type="Proteomes" id="UP000243820"/>
    </source>
</evidence>
<dbReference type="Pfam" id="PF13582">
    <property type="entry name" value="Reprolysin_3"/>
    <property type="match status" value="1"/>
</dbReference>
<dbReference type="Proteomes" id="UP000243820">
    <property type="component" value="Unassembled WGS sequence"/>
</dbReference>
<dbReference type="Gene3D" id="3.40.390.10">
    <property type="entry name" value="Collagenase (Catalytic Domain)"/>
    <property type="match status" value="1"/>
</dbReference>
<protein>
    <submittedName>
        <fullName evidence="1">Uncharacterized protein</fullName>
    </submittedName>
</protein>
<keyword evidence="2" id="KW-1185">Reference proteome</keyword>
<dbReference type="SUPFAM" id="SSF55486">
    <property type="entry name" value="Metalloproteases ('zincins'), catalytic domain"/>
    <property type="match status" value="1"/>
</dbReference>